<evidence type="ECO:0000256" key="2">
    <source>
        <dbReference type="ARBA" id="ARBA00022723"/>
    </source>
</evidence>
<dbReference type="FunFam" id="3.30.160.60:FF:001498">
    <property type="entry name" value="Zinc finger protein 404"/>
    <property type="match status" value="1"/>
</dbReference>
<dbReference type="Gene3D" id="3.30.160.60">
    <property type="entry name" value="Classic Zinc Finger"/>
    <property type="match status" value="3"/>
</dbReference>
<evidence type="ECO:0000313" key="12">
    <source>
        <dbReference type="Proteomes" id="UP000261360"/>
    </source>
</evidence>
<feature type="domain" description="C2H2-type" evidence="10">
    <location>
        <begin position="60"/>
        <end position="87"/>
    </location>
</feature>
<dbReference type="SUPFAM" id="SSF57667">
    <property type="entry name" value="beta-beta-alpha zinc fingers"/>
    <property type="match status" value="2"/>
</dbReference>
<keyword evidence="8" id="KW-0539">Nucleus</keyword>
<dbReference type="FunFam" id="3.30.160.60:FF:001289">
    <property type="entry name" value="Zinc finger protein 574"/>
    <property type="match status" value="1"/>
</dbReference>
<keyword evidence="2" id="KW-0479">Metal-binding</keyword>
<dbReference type="SMART" id="SM00355">
    <property type="entry name" value="ZnF_C2H2"/>
    <property type="match status" value="3"/>
</dbReference>
<dbReference type="InterPro" id="IPR036236">
    <property type="entry name" value="Znf_C2H2_sf"/>
</dbReference>
<dbReference type="GO" id="GO:0008270">
    <property type="term" value="F:zinc ion binding"/>
    <property type="evidence" value="ECO:0007669"/>
    <property type="project" value="UniProtKB-KW"/>
</dbReference>
<evidence type="ECO:0000256" key="3">
    <source>
        <dbReference type="ARBA" id="ARBA00022737"/>
    </source>
</evidence>
<dbReference type="Ensembl" id="ENSSLDT00000003611.1">
    <property type="protein sequence ID" value="ENSSLDP00000003490.1"/>
    <property type="gene ID" value="ENSSLDG00000002739.1"/>
</dbReference>
<dbReference type="Pfam" id="PF13465">
    <property type="entry name" value="zf-H2C2_2"/>
    <property type="match status" value="1"/>
</dbReference>
<keyword evidence="12" id="KW-1185">Reference proteome</keyword>
<dbReference type="InterPro" id="IPR013087">
    <property type="entry name" value="Znf_C2H2_type"/>
</dbReference>
<evidence type="ECO:0000256" key="6">
    <source>
        <dbReference type="ARBA" id="ARBA00023015"/>
    </source>
</evidence>
<proteinExistence type="predicted"/>
<keyword evidence="3" id="KW-0677">Repeat</keyword>
<dbReference type="GO" id="GO:0000978">
    <property type="term" value="F:RNA polymerase II cis-regulatory region sequence-specific DNA binding"/>
    <property type="evidence" value="ECO:0007669"/>
    <property type="project" value="TreeGrafter"/>
</dbReference>
<keyword evidence="6" id="KW-0805">Transcription regulation</keyword>
<dbReference type="Proteomes" id="UP000261360">
    <property type="component" value="Unplaced"/>
</dbReference>
<keyword evidence="4 9" id="KW-0863">Zinc-finger</keyword>
<evidence type="ECO:0000256" key="7">
    <source>
        <dbReference type="ARBA" id="ARBA00023163"/>
    </source>
</evidence>
<reference evidence="11" key="2">
    <citation type="submission" date="2025-09" db="UniProtKB">
        <authorList>
            <consortium name="Ensembl"/>
        </authorList>
    </citation>
    <scope>IDENTIFICATION</scope>
</reference>
<protein>
    <recommendedName>
        <fullName evidence="10">C2H2-type domain-containing protein</fullName>
    </recommendedName>
</protein>
<sequence length="121" mass="14131">MPHTCDVCGKGFTLKQLLRNHQRLHAEVRPFRCDQCGKSFYRAHGNLQRHLRIHTGEKPFRCETCGKSFNQADTLKGHQRIHTGERSTKLSCEEKKYTPFPVLCCWHENKNMLLVCNNIHV</sequence>
<dbReference type="GO" id="GO:0000981">
    <property type="term" value="F:DNA-binding transcription factor activity, RNA polymerase II-specific"/>
    <property type="evidence" value="ECO:0007669"/>
    <property type="project" value="TreeGrafter"/>
</dbReference>
<dbReference type="GeneTree" id="ENSGT01150000286939"/>
<dbReference type="Pfam" id="PF00096">
    <property type="entry name" value="zf-C2H2"/>
    <property type="match status" value="1"/>
</dbReference>
<dbReference type="PROSITE" id="PS00028">
    <property type="entry name" value="ZINC_FINGER_C2H2_1"/>
    <property type="match status" value="2"/>
</dbReference>
<keyword evidence="7" id="KW-0804">Transcription</keyword>
<dbReference type="PANTHER" id="PTHR23235:SF142">
    <property type="entry name" value="ZINC FINGER PROTEIN 384"/>
    <property type="match status" value="1"/>
</dbReference>
<evidence type="ECO:0000259" key="10">
    <source>
        <dbReference type="PROSITE" id="PS50157"/>
    </source>
</evidence>
<dbReference type="FunFam" id="3.30.160.60:FF:000512">
    <property type="entry name" value="zinc finger protein 197 isoform X1"/>
    <property type="match status" value="1"/>
</dbReference>
<evidence type="ECO:0000256" key="8">
    <source>
        <dbReference type="ARBA" id="ARBA00023242"/>
    </source>
</evidence>
<evidence type="ECO:0000256" key="9">
    <source>
        <dbReference type="PROSITE-ProRule" id="PRU00042"/>
    </source>
</evidence>
<dbReference type="Pfam" id="PF13912">
    <property type="entry name" value="zf-C2H2_6"/>
    <property type="match status" value="1"/>
</dbReference>
<evidence type="ECO:0000256" key="1">
    <source>
        <dbReference type="ARBA" id="ARBA00004123"/>
    </source>
</evidence>
<name>A0A3B4WHT4_SERLL</name>
<dbReference type="PANTHER" id="PTHR23235">
    <property type="entry name" value="KRUEPPEL-LIKE TRANSCRIPTION FACTOR"/>
    <property type="match status" value="1"/>
</dbReference>
<evidence type="ECO:0000256" key="4">
    <source>
        <dbReference type="ARBA" id="ARBA00022771"/>
    </source>
</evidence>
<accession>A0A3B4WHT4</accession>
<dbReference type="PROSITE" id="PS50157">
    <property type="entry name" value="ZINC_FINGER_C2H2_2"/>
    <property type="match status" value="3"/>
</dbReference>
<reference evidence="11" key="1">
    <citation type="submission" date="2025-08" db="UniProtKB">
        <authorList>
            <consortium name="Ensembl"/>
        </authorList>
    </citation>
    <scope>IDENTIFICATION</scope>
</reference>
<feature type="domain" description="C2H2-type" evidence="10">
    <location>
        <begin position="31"/>
        <end position="59"/>
    </location>
</feature>
<dbReference type="GO" id="GO:0005634">
    <property type="term" value="C:nucleus"/>
    <property type="evidence" value="ECO:0007669"/>
    <property type="project" value="UniProtKB-SubCell"/>
</dbReference>
<keyword evidence="5" id="KW-0862">Zinc</keyword>
<comment type="subcellular location">
    <subcellularLocation>
        <location evidence="1">Nucleus</location>
    </subcellularLocation>
</comment>
<organism evidence="11 12">
    <name type="scientific">Seriola lalandi dorsalis</name>
    <dbReference type="NCBI Taxonomy" id="1841481"/>
    <lineage>
        <taxon>Eukaryota</taxon>
        <taxon>Metazoa</taxon>
        <taxon>Chordata</taxon>
        <taxon>Craniata</taxon>
        <taxon>Vertebrata</taxon>
        <taxon>Euteleostomi</taxon>
        <taxon>Actinopterygii</taxon>
        <taxon>Neopterygii</taxon>
        <taxon>Teleostei</taxon>
        <taxon>Neoteleostei</taxon>
        <taxon>Acanthomorphata</taxon>
        <taxon>Carangaria</taxon>
        <taxon>Carangiformes</taxon>
        <taxon>Carangidae</taxon>
        <taxon>Seriola</taxon>
    </lineage>
</organism>
<feature type="domain" description="C2H2-type" evidence="10">
    <location>
        <begin position="3"/>
        <end position="30"/>
    </location>
</feature>
<dbReference type="AlphaFoldDB" id="A0A3B4WHT4"/>
<evidence type="ECO:0000313" key="11">
    <source>
        <dbReference type="Ensembl" id="ENSSLDP00000003490.1"/>
    </source>
</evidence>
<evidence type="ECO:0000256" key="5">
    <source>
        <dbReference type="ARBA" id="ARBA00022833"/>
    </source>
</evidence>